<dbReference type="AlphaFoldDB" id="A0A9Q0TJE4"/>
<keyword evidence="1" id="KW-0472">Membrane</keyword>
<dbReference type="Pfam" id="PF23354">
    <property type="entry name" value="TPR_NUP160_120_M"/>
    <property type="match status" value="1"/>
</dbReference>
<reference evidence="3" key="1">
    <citation type="submission" date="2022-11" db="EMBL/GenBank/DDBJ databases">
        <authorList>
            <person name="Hyden B.L."/>
            <person name="Feng K."/>
            <person name="Yates T."/>
            <person name="Jawdy S."/>
            <person name="Smart L.B."/>
            <person name="Muchero W."/>
        </authorList>
    </citation>
    <scope>NUCLEOTIDE SEQUENCE</scope>
    <source>
        <tissue evidence="3">Shoot tip</tissue>
    </source>
</reference>
<evidence type="ECO:0000256" key="1">
    <source>
        <dbReference type="SAM" id="Phobius"/>
    </source>
</evidence>
<keyword evidence="1" id="KW-0812">Transmembrane</keyword>
<reference evidence="3" key="2">
    <citation type="journal article" date="2023" name="Int. J. Mol. Sci.">
        <title>De Novo Assembly and Annotation of 11 Diverse Shrub Willow (Salix) Genomes Reveals Novel Gene Organization in Sex-Linked Regions.</title>
        <authorList>
            <person name="Hyden B."/>
            <person name="Feng K."/>
            <person name="Yates T.B."/>
            <person name="Jawdy S."/>
            <person name="Cereghino C."/>
            <person name="Smart L.B."/>
            <person name="Muchero W."/>
        </authorList>
    </citation>
    <scope>NUCLEOTIDE SEQUENCE</scope>
    <source>
        <tissue evidence="3">Shoot tip</tissue>
    </source>
</reference>
<dbReference type="GO" id="GO:0017056">
    <property type="term" value="F:structural constituent of nuclear pore"/>
    <property type="evidence" value="ECO:0007669"/>
    <property type="project" value="TreeGrafter"/>
</dbReference>
<accession>A0A9Q0TJE4</accession>
<dbReference type="OrthoDB" id="67716at2759"/>
<gene>
    <name evidence="3" type="ORF">OIU79_008902</name>
</gene>
<comment type="caution">
    <text evidence="3">The sequence shown here is derived from an EMBL/GenBank/DDBJ whole genome shotgun (WGS) entry which is preliminary data.</text>
</comment>
<protein>
    <submittedName>
        <fullName evidence="3">NUCLEAR PORE COMPLEX PROTEIN NUP160</fullName>
    </submittedName>
</protein>
<dbReference type="InterPro" id="IPR056535">
    <property type="entry name" value="TPR_NUP160_M"/>
</dbReference>
<evidence type="ECO:0000313" key="4">
    <source>
        <dbReference type="Proteomes" id="UP001151532"/>
    </source>
</evidence>
<organism evidence="3 4">
    <name type="scientific">Salix purpurea</name>
    <name type="common">Purple osier willow</name>
    <dbReference type="NCBI Taxonomy" id="77065"/>
    <lineage>
        <taxon>Eukaryota</taxon>
        <taxon>Viridiplantae</taxon>
        <taxon>Streptophyta</taxon>
        <taxon>Embryophyta</taxon>
        <taxon>Tracheophyta</taxon>
        <taxon>Spermatophyta</taxon>
        <taxon>Magnoliopsida</taxon>
        <taxon>eudicotyledons</taxon>
        <taxon>Gunneridae</taxon>
        <taxon>Pentapetalae</taxon>
        <taxon>rosids</taxon>
        <taxon>fabids</taxon>
        <taxon>Malpighiales</taxon>
        <taxon>Salicaceae</taxon>
        <taxon>Saliceae</taxon>
        <taxon>Salix</taxon>
    </lineage>
</organism>
<keyword evidence="1" id="KW-1133">Transmembrane helix</keyword>
<dbReference type="PANTHER" id="PTHR21286">
    <property type="entry name" value="NUCLEAR PORE COMPLEX PROTEIN NUP160"/>
    <property type="match status" value="1"/>
</dbReference>
<sequence length="436" mass="49714">MSSITFTDNKTDRRSWNEKLGKCGFTLAFILSQTFQSSSGDPSQPSSQCLPNPQEIVNLVRGFTSWIIWGKTGEESTSFLRRSSEIALILLRHGQYGAVEYLLTIVEANSRREKVSRSIQDNDGDWCILHHLLGCCLLAQARYGFQGVLKEKKVCEAIRCFFRASSGTRSFQSFARFVSRCRIAQILVLMIVPHLLLGSFITISGQCRYFEQYNISEGACQFALAALEQVDEALSQKDDSSGTDVINESDTTIKGRLWANVFKFTLDLNHLYDAYCAILSNPDEENKYICLRRFIIVLYERGSMKVLCNGQLPFNGLAEKIEQELAWKAERSEILAKPNPYKLLYAFEMHRHNWRRAASYIYQYSARLRTEVDLRDHQHMSLVLQERLNGLSAAINALHLVQSEYAWINPLFGGNTAYNDNFPSKKAKKIGERTLD</sequence>
<feature type="transmembrane region" description="Helical" evidence="1">
    <location>
        <begin position="183"/>
        <end position="203"/>
    </location>
</feature>
<proteinExistence type="predicted"/>
<dbReference type="Proteomes" id="UP001151532">
    <property type="component" value="Chromosome 1"/>
</dbReference>
<dbReference type="InterPro" id="IPR021717">
    <property type="entry name" value="Nucleoporin_Nup160"/>
</dbReference>
<dbReference type="EMBL" id="JAPFFK010000015">
    <property type="protein sequence ID" value="KAJ6712794.1"/>
    <property type="molecule type" value="Genomic_DNA"/>
</dbReference>
<evidence type="ECO:0000259" key="2">
    <source>
        <dbReference type="Pfam" id="PF23354"/>
    </source>
</evidence>
<feature type="domain" description="NUP160 middle TPR" evidence="2">
    <location>
        <begin position="209"/>
        <end position="400"/>
    </location>
</feature>
<keyword evidence="4" id="KW-1185">Reference proteome</keyword>
<evidence type="ECO:0000313" key="3">
    <source>
        <dbReference type="EMBL" id="KAJ6712794.1"/>
    </source>
</evidence>
<dbReference type="GO" id="GO:0005643">
    <property type="term" value="C:nuclear pore"/>
    <property type="evidence" value="ECO:0007669"/>
    <property type="project" value="TreeGrafter"/>
</dbReference>
<name>A0A9Q0TJE4_SALPP</name>
<dbReference type="PANTHER" id="PTHR21286:SF0">
    <property type="entry name" value="NUCLEAR PORE COMPLEX PROTEIN NUP160"/>
    <property type="match status" value="1"/>
</dbReference>